<keyword evidence="3" id="KW-0547">Nucleotide-binding</keyword>
<dbReference type="PANTHER" id="PTHR43394:SF1">
    <property type="entry name" value="ATP-BINDING CASSETTE SUB-FAMILY B MEMBER 10, MITOCHONDRIAL"/>
    <property type="match status" value="1"/>
</dbReference>
<feature type="transmembrane region" description="Helical" evidence="7">
    <location>
        <begin position="77"/>
        <end position="99"/>
    </location>
</feature>
<keyword evidence="5 7" id="KW-1133">Transmembrane helix</keyword>
<evidence type="ECO:0000259" key="8">
    <source>
        <dbReference type="PROSITE" id="PS50893"/>
    </source>
</evidence>
<dbReference type="InterPro" id="IPR039421">
    <property type="entry name" value="Type_1_exporter"/>
</dbReference>
<feature type="transmembrane region" description="Helical" evidence="7">
    <location>
        <begin position="155"/>
        <end position="176"/>
    </location>
</feature>
<dbReference type="Gene3D" id="3.40.50.300">
    <property type="entry name" value="P-loop containing nucleotide triphosphate hydrolases"/>
    <property type="match status" value="1"/>
</dbReference>
<evidence type="ECO:0000256" key="1">
    <source>
        <dbReference type="ARBA" id="ARBA00004651"/>
    </source>
</evidence>
<evidence type="ECO:0000313" key="10">
    <source>
        <dbReference type="EMBL" id="GIJ53820.1"/>
    </source>
</evidence>
<dbReference type="PANTHER" id="PTHR43394">
    <property type="entry name" value="ATP-DEPENDENT PERMEASE MDL1, MITOCHONDRIAL"/>
    <property type="match status" value="1"/>
</dbReference>
<reference evidence="10" key="1">
    <citation type="submission" date="2021-01" db="EMBL/GenBank/DDBJ databases">
        <title>Whole genome shotgun sequence of Virgisporangium aurantiacum NBRC 16421.</title>
        <authorList>
            <person name="Komaki H."/>
            <person name="Tamura T."/>
        </authorList>
    </citation>
    <scope>NUCLEOTIDE SEQUENCE</scope>
    <source>
        <strain evidence="10">NBRC 16421</strain>
    </source>
</reference>
<name>A0A8J3Z1W4_9ACTN</name>
<feature type="transmembrane region" description="Helical" evidence="7">
    <location>
        <begin position="182"/>
        <end position="201"/>
    </location>
</feature>
<evidence type="ECO:0000259" key="9">
    <source>
        <dbReference type="PROSITE" id="PS50929"/>
    </source>
</evidence>
<dbReference type="Pfam" id="PF00005">
    <property type="entry name" value="ABC_tran"/>
    <property type="match status" value="1"/>
</dbReference>
<dbReference type="GO" id="GO:0016887">
    <property type="term" value="F:ATP hydrolysis activity"/>
    <property type="evidence" value="ECO:0007669"/>
    <property type="project" value="InterPro"/>
</dbReference>
<gene>
    <name evidence="10" type="ORF">Vau01_013360</name>
</gene>
<dbReference type="EMBL" id="BOPG01000009">
    <property type="protein sequence ID" value="GIJ53820.1"/>
    <property type="molecule type" value="Genomic_DNA"/>
</dbReference>
<evidence type="ECO:0000256" key="6">
    <source>
        <dbReference type="ARBA" id="ARBA00023136"/>
    </source>
</evidence>
<dbReference type="PROSITE" id="PS00211">
    <property type="entry name" value="ABC_TRANSPORTER_1"/>
    <property type="match status" value="1"/>
</dbReference>
<keyword evidence="2 7" id="KW-0812">Transmembrane</keyword>
<dbReference type="InterPro" id="IPR017871">
    <property type="entry name" value="ABC_transporter-like_CS"/>
</dbReference>
<dbReference type="AlphaFoldDB" id="A0A8J3Z1W4"/>
<feature type="transmembrane region" description="Helical" evidence="7">
    <location>
        <begin position="301"/>
        <end position="326"/>
    </location>
</feature>
<evidence type="ECO:0000256" key="5">
    <source>
        <dbReference type="ARBA" id="ARBA00022989"/>
    </source>
</evidence>
<evidence type="ECO:0000256" key="3">
    <source>
        <dbReference type="ARBA" id="ARBA00022741"/>
    </source>
</evidence>
<evidence type="ECO:0000256" key="7">
    <source>
        <dbReference type="SAM" id="Phobius"/>
    </source>
</evidence>
<dbReference type="SUPFAM" id="SSF90123">
    <property type="entry name" value="ABC transporter transmembrane region"/>
    <property type="match status" value="1"/>
</dbReference>
<dbReference type="InterPro" id="IPR027417">
    <property type="entry name" value="P-loop_NTPase"/>
</dbReference>
<keyword evidence="4" id="KW-0067">ATP-binding</keyword>
<feature type="domain" description="ABC transmembrane type-1" evidence="9">
    <location>
        <begin position="42"/>
        <end position="327"/>
    </location>
</feature>
<proteinExistence type="predicted"/>
<dbReference type="SUPFAM" id="SSF52540">
    <property type="entry name" value="P-loop containing nucleoside triphosphate hydrolases"/>
    <property type="match status" value="1"/>
</dbReference>
<evidence type="ECO:0000313" key="11">
    <source>
        <dbReference type="Proteomes" id="UP000612585"/>
    </source>
</evidence>
<dbReference type="PROSITE" id="PS50893">
    <property type="entry name" value="ABC_TRANSPORTER_2"/>
    <property type="match status" value="1"/>
</dbReference>
<evidence type="ECO:0000256" key="4">
    <source>
        <dbReference type="ARBA" id="ARBA00022840"/>
    </source>
</evidence>
<keyword evidence="11" id="KW-1185">Reference proteome</keyword>
<dbReference type="GO" id="GO:0015421">
    <property type="term" value="F:ABC-type oligopeptide transporter activity"/>
    <property type="evidence" value="ECO:0007669"/>
    <property type="project" value="TreeGrafter"/>
</dbReference>
<evidence type="ECO:0000256" key="2">
    <source>
        <dbReference type="ARBA" id="ARBA00022692"/>
    </source>
</evidence>
<sequence>MLERQALRRSVLRLLLTPTGVRWRRMRLAWGLVWRAGPHVLLGSFTLAVLSGGWPVLAAWLTKLVIDELSRPDGDRGVLIGLATGLAVVGLLTATLSHLDRYLDAELRRQIELACSDRLFAAVNRSLGLGPFEDPRFHDRLRVAQTAGQGAAGQLVLPVVAIAQAGTTVAGFVATLAVAYPAMAGIVLASAVPAVVAEVLLRRRRAGLEVGLSPLRRRQIFYAGLLTNVGAAKEVRLFGLGEFLRGRLLTEVRSANAAERRLDGWELRIETCLSALSAGVAGAGLVWVVARSAGGGSVGDIAVFIAAVAGVQLGIAGMVGLVGSVYESLLLFGQFEAVVTAGPDLPSPARPLPARPLRGGITLRDVWFRYDASHPWVLRGVDLFLPHGAEVALVGLNGSGKSTLVKLLCRFYDPQRGSVRWDGTDYREIDVEKLRGRVTTVFQDCVAYDFTAAENIAVADTTALGDRSRVRSAARMAGIDQTLAALPRGYDTMLSRAFFDADDESAGVLLSGGQWQRVALARAYLRRDAELVILDEPSTGLDAEAEQALYADLRRYRVGRTSVLVSHRLSAVRHADLIVVLADGRVAEQGTHASLMAADGTYARLFTAQAAGYLADEPVA</sequence>
<dbReference type="InterPro" id="IPR011527">
    <property type="entry name" value="ABC1_TM_dom"/>
</dbReference>
<dbReference type="Gene3D" id="1.20.1560.10">
    <property type="entry name" value="ABC transporter type 1, transmembrane domain"/>
    <property type="match status" value="1"/>
</dbReference>
<keyword evidence="6 7" id="KW-0472">Membrane</keyword>
<accession>A0A8J3Z1W4</accession>
<dbReference type="PROSITE" id="PS50929">
    <property type="entry name" value="ABC_TM1F"/>
    <property type="match status" value="1"/>
</dbReference>
<dbReference type="GO" id="GO:0005886">
    <property type="term" value="C:plasma membrane"/>
    <property type="evidence" value="ECO:0007669"/>
    <property type="project" value="UniProtKB-SubCell"/>
</dbReference>
<feature type="transmembrane region" description="Helical" evidence="7">
    <location>
        <begin position="32"/>
        <end position="57"/>
    </location>
</feature>
<dbReference type="SMART" id="SM00382">
    <property type="entry name" value="AAA"/>
    <property type="match status" value="1"/>
</dbReference>
<dbReference type="InterPro" id="IPR003593">
    <property type="entry name" value="AAA+_ATPase"/>
</dbReference>
<dbReference type="InterPro" id="IPR003439">
    <property type="entry name" value="ABC_transporter-like_ATP-bd"/>
</dbReference>
<dbReference type="Proteomes" id="UP000612585">
    <property type="component" value="Unassembled WGS sequence"/>
</dbReference>
<dbReference type="GO" id="GO:0005524">
    <property type="term" value="F:ATP binding"/>
    <property type="evidence" value="ECO:0007669"/>
    <property type="project" value="UniProtKB-KW"/>
</dbReference>
<dbReference type="InterPro" id="IPR036640">
    <property type="entry name" value="ABC1_TM_sf"/>
</dbReference>
<comment type="subcellular location">
    <subcellularLocation>
        <location evidence="1">Cell membrane</location>
        <topology evidence="1">Multi-pass membrane protein</topology>
    </subcellularLocation>
</comment>
<comment type="caution">
    <text evidence="10">The sequence shown here is derived from an EMBL/GenBank/DDBJ whole genome shotgun (WGS) entry which is preliminary data.</text>
</comment>
<feature type="domain" description="ABC transporter" evidence="8">
    <location>
        <begin position="361"/>
        <end position="608"/>
    </location>
</feature>
<protein>
    <submittedName>
        <fullName evidence="10">Multidrug ABC transporter permease</fullName>
    </submittedName>
</protein>
<organism evidence="10 11">
    <name type="scientific">Virgisporangium aurantiacum</name>
    <dbReference type="NCBI Taxonomy" id="175570"/>
    <lineage>
        <taxon>Bacteria</taxon>
        <taxon>Bacillati</taxon>
        <taxon>Actinomycetota</taxon>
        <taxon>Actinomycetes</taxon>
        <taxon>Micromonosporales</taxon>
        <taxon>Micromonosporaceae</taxon>
        <taxon>Virgisporangium</taxon>
    </lineage>
</organism>